<keyword evidence="5" id="KW-0547">Nucleotide-binding</keyword>
<dbReference type="Proteomes" id="UP000272781">
    <property type="component" value="Unassembled WGS sequence"/>
</dbReference>
<evidence type="ECO:0000313" key="12">
    <source>
        <dbReference type="EMBL" id="QCI27912.1"/>
    </source>
</evidence>
<evidence type="ECO:0000256" key="4">
    <source>
        <dbReference type="ARBA" id="ARBA00022679"/>
    </source>
</evidence>
<feature type="domain" description="Histidine kinase" evidence="11">
    <location>
        <begin position="270"/>
        <end position="485"/>
    </location>
</feature>
<evidence type="ECO:0000256" key="3">
    <source>
        <dbReference type="ARBA" id="ARBA00022553"/>
    </source>
</evidence>
<dbReference type="InterPro" id="IPR003594">
    <property type="entry name" value="HATPase_dom"/>
</dbReference>
<evidence type="ECO:0000256" key="5">
    <source>
        <dbReference type="ARBA" id="ARBA00022741"/>
    </source>
</evidence>
<evidence type="ECO:0000256" key="1">
    <source>
        <dbReference type="ARBA" id="ARBA00000085"/>
    </source>
</evidence>
<dbReference type="CDD" id="cd00075">
    <property type="entry name" value="HATPase"/>
    <property type="match status" value="1"/>
</dbReference>
<dbReference type="AlphaFoldDB" id="A0AAJ4RC82"/>
<keyword evidence="10" id="KW-0472">Membrane</keyword>
<dbReference type="Pfam" id="PF02518">
    <property type="entry name" value="HATPase_c"/>
    <property type="match status" value="1"/>
</dbReference>
<dbReference type="PRINTS" id="PR00344">
    <property type="entry name" value="BCTRLSENSOR"/>
</dbReference>
<dbReference type="InterPro" id="IPR036890">
    <property type="entry name" value="HATPase_C_sf"/>
</dbReference>
<dbReference type="RefSeq" id="WP_123352295.1">
    <property type="nucleotide sequence ID" value="NZ_RJVK01000002.1"/>
</dbReference>
<dbReference type="Gene3D" id="1.10.287.130">
    <property type="match status" value="1"/>
</dbReference>
<evidence type="ECO:0000256" key="10">
    <source>
        <dbReference type="SAM" id="Phobius"/>
    </source>
</evidence>
<organism evidence="13 14">
    <name type="scientific">Caminibacter pacificus</name>
    <dbReference type="NCBI Taxonomy" id="1424653"/>
    <lineage>
        <taxon>Bacteria</taxon>
        <taxon>Pseudomonadati</taxon>
        <taxon>Campylobacterota</taxon>
        <taxon>Epsilonproteobacteria</taxon>
        <taxon>Nautiliales</taxon>
        <taxon>Nautiliaceae</taxon>
        <taxon>Caminibacter</taxon>
    </lineage>
</organism>
<accession>A0AAJ4RC82</accession>
<dbReference type="SUPFAM" id="SSF55874">
    <property type="entry name" value="ATPase domain of HSP90 chaperone/DNA topoisomerase II/histidine kinase"/>
    <property type="match status" value="1"/>
</dbReference>
<dbReference type="Pfam" id="PF00512">
    <property type="entry name" value="HisKA"/>
    <property type="match status" value="1"/>
</dbReference>
<feature type="coiled-coil region" evidence="9">
    <location>
        <begin position="220"/>
        <end position="247"/>
    </location>
</feature>
<dbReference type="CDD" id="cd00082">
    <property type="entry name" value="HisKA"/>
    <property type="match status" value="1"/>
</dbReference>
<dbReference type="InterPro" id="IPR004358">
    <property type="entry name" value="Sig_transdc_His_kin-like_C"/>
</dbReference>
<evidence type="ECO:0000313" key="13">
    <source>
        <dbReference type="EMBL" id="ROR39910.1"/>
    </source>
</evidence>
<feature type="transmembrane region" description="Helical" evidence="10">
    <location>
        <begin position="9"/>
        <end position="30"/>
    </location>
</feature>
<protein>
    <recommendedName>
        <fullName evidence="2">histidine kinase</fullName>
        <ecNumber evidence="2">2.7.13.3</ecNumber>
    </recommendedName>
</protein>
<dbReference type="EMBL" id="CP027432">
    <property type="protein sequence ID" value="QCI27912.1"/>
    <property type="molecule type" value="Genomic_DNA"/>
</dbReference>
<dbReference type="Proteomes" id="UP000298805">
    <property type="component" value="Chromosome"/>
</dbReference>
<dbReference type="EMBL" id="RJVK01000002">
    <property type="protein sequence ID" value="ROR39910.1"/>
    <property type="molecule type" value="Genomic_DNA"/>
</dbReference>
<gene>
    <name evidence="12" type="ORF">C6V80_02695</name>
    <name evidence="13" type="ORF">EDC58_0889</name>
</gene>
<dbReference type="SMART" id="SM00388">
    <property type="entry name" value="HisKA"/>
    <property type="match status" value="1"/>
</dbReference>
<keyword evidence="7" id="KW-0067">ATP-binding</keyword>
<keyword evidence="15" id="KW-1185">Reference proteome</keyword>
<sequence length="486" mass="57267">MNSKQSKSVFFLVFLIIVMFLFSMVIWITFKNVEKRISEDTFDFLLKEVKSFSRNIERYILLKYGNIKVVLEKQPKLRSELDLYLSTYITSDFKNVFLTYYDGKFFRVIGDGSLNPKDRFDFNERFEPTRKDLWLKAIKTKKPIYYKQDIKGVWTTYVYPVLDNDSKVSYLIVIDFSTEPLSYIDSNLIILKKSLFLFISVLLLSVVILSIFLFYDISRQKKMQKLLDRLKELNKTLESRVKEEVEKSREKDRQLIMQSRLALMGELLSMIAHQWRQPLNVIGGVVADMEMDMMLNENNPQKTKRNLETIKKMIKHLSSTIDDFRKFYRKDNEKREVDFDEILQEVLNIASSSLKNKNIKIKNHLKCKQKIKTYPNELKQVLLNLIKNAEDILIERKVDNPKIVIEIFENDDKCIIEVKDNGGGVDEKYKDKIFEPYFTTKNEKNGTGLGLYMSKNIVEQRLGGEILQYNDEEGAVFRIVLSKDAK</sequence>
<dbReference type="PANTHER" id="PTHR43065:SF10">
    <property type="entry name" value="PEROXIDE STRESS-ACTIVATED HISTIDINE KINASE MAK3"/>
    <property type="match status" value="1"/>
</dbReference>
<reference evidence="15" key="1">
    <citation type="submission" date="2018-03" db="EMBL/GenBank/DDBJ databases">
        <title>A comparative analysis of the Nautiliaceae.</title>
        <authorList>
            <person name="Grosche A."/>
            <person name="Smedile F."/>
            <person name="Vetriani C."/>
        </authorList>
    </citation>
    <scope>NUCLEOTIDE SEQUENCE [LARGE SCALE GENOMIC DNA]</scope>
    <source>
        <strain evidence="15">TB6</strain>
    </source>
</reference>
<dbReference type="PANTHER" id="PTHR43065">
    <property type="entry name" value="SENSOR HISTIDINE KINASE"/>
    <property type="match status" value="1"/>
</dbReference>
<dbReference type="SMART" id="SM00387">
    <property type="entry name" value="HATPase_c"/>
    <property type="match status" value="1"/>
</dbReference>
<dbReference type="GO" id="GO:0005524">
    <property type="term" value="F:ATP binding"/>
    <property type="evidence" value="ECO:0007669"/>
    <property type="project" value="UniProtKB-KW"/>
</dbReference>
<evidence type="ECO:0000256" key="8">
    <source>
        <dbReference type="ARBA" id="ARBA00023012"/>
    </source>
</evidence>
<dbReference type="Gene3D" id="3.30.565.10">
    <property type="entry name" value="Histidine kinase-like ATPase, C-terminal domain"/>
    <property type="match status" value="1"/>
</dbReference>
<keyword evidence="10" id="KW-1133">Transmembrane helix</keyword>
<dbReference type="GO" id="GO:0000155">
    <property type="term" value="F:phosphorelay sensor kinase activity"/>
    <property type="evidence" value="ECO:0007669"/>
    <property type="project" value="InterPro"/>
</dbReference>
<dbReference type="InterPro" id="IPR005467">
    <property type="entry name" value="His_kinase_dom"/>
</dbReference>
<evidence type="ECO:0000256" key="7">
    <source>
        <dbReference type="ARBA" id="ARBA00022840"/>
    </source>
</evidence>
<keyword evidence="9" id="KW-0175">Coiled coil</keyword>
<proteinExistence type="predicted"/>
<comment type="catalytic activity">
    <reaction evidence="1">
        <text>ATP + protein L-histidine = ADP + protein N-phospho-L-histidine.</text>
        <dbReference type="EC" id="2.7.13.3"/>
    </reaction>
</comment>
<dbReference type="InterPro" id="IPR036097">
    <property type="entry name" value="HisK_dim/P_sf"/>
</dbReference>
<dbReference type="EC" id="2.7.13.3" evidence="2"/>
<evidence type="ECO:0000256" key="2">
    <source>
        <dbReference type="ARBA" id="ARBA00012438"/>
    </source>
</evidence>
<evidence type="ECO:0000256" key="9">
    <source>
        <dbReference type="SAM" id="Coils"/>
    </source>
</evidence>
<feature type="transmembrane region" description="Helical" evidence="10">
    <location>
        <begin position="195"/>
        <end position="215"/>
    </location>
</feature>
<reference evidence="13 14" key="2">
    <citation type="submission" date="2018-11" db="EMBL/GenBank/DDBJ databases">
        <title>Genomic Encyclopedia of Type Strains, Phase IV (KMG-IV): sequencing the most valuable type-strain genomes for metagenomic binning, comparative biology and taxonomic classification.</title>
        <authorList>
            <person name="Goeker M."/>
        </authorList>
    </citation>
    <scope>NUCLEOTIDE SEQUENCE [LARGE SCALE GENOMIC DNA]</scope>
    <source>
        <strain evidence="13 14">DSM 27783</strain>
    </source>
</reference>
<evidence type="ECO:0000259" key="11">
    <source>
        <dbReference type="PROSITE" id="PS50109"/>
    </source>
</evidence>
<dbReference type="PROSITE" id="PS50109">
    <property type="entry name" value="HIS_KIN"/>
    <property type="match status" value="1"/>
</dbReference>
<keyword evidence="6 12" id="KW-0418">Kinase</keyword>
<evidence type="ECO:0000313" key="15">
    <source>
        <dbReference type="Proteomes" id="UP000298805"/>
    </source>
</evidence>
<keyword evidence="4" id="KW-0808">Transferase</keyword>
<keyword evidence="10" id="KW-0812">Transmembrane</keyword>
<reference evidence="12" key="3">
    <citation type="submission" date="2019-06" db="EMBL/GenBank/DDBJ databases">
        <title>A comparative analysis of the Nautiliaceae.</title>
        <authorList>
            <person name="Grosche A."/>
            <person name="Smedile F."/>
            <person name="Vetriani C."/>
        </authorList>
    </citation>
    <scope>NUCLEOTIDE SEQUENCE</scope>
    <source>
        <strain evidence="12">TB6</strain>
    </source>
</reference>
<evidence type="ECO:0000313" key="14">
    <source>
        <dbReference type="Proteomes" id="UP000272781"/>
    </source>
</evidence>
<name>A0AAJ4RC82_9BACT</name>
<keyword evidence="3" id="KW-0597">Phosphoprotein</keyword>
<evidence type="ECO:0000256" key="6">
    <source>
        <dbReference type="ARBA" id="ARBA00022777"/>
    </source>
</evidence>
<dbReference type="InterPro" id="IPR003661">
    <property type="entry name" value="HisK_dim/P_dom"/>
</dbReference>
<keyword evidence="8" id="KW-0902">Two-component regulatory system</keyword>
<dbReference type="SUPFAM" id="SSF47384">
    <property type="entry name" value="Homodimeric domain of signal transducing histidine kinase"/>
    <property type="match status" value="1"/>
</dbReference>